<name>A0A4U1FHQ2_MONMO</name>
<dbReference type="GO" id="GO:0005525">
    <property type="term" value="F:GTP binding"/>
    <property type="evidence" value="ECO:0007669"/>
    <property type="project" value="UniProtKB-KW"/>
</dbReference>
<evidence type="ECO:0000313" key="6">
    <source>
        <dbReference type="Proteomes" id="UP000308365"/>
    </source>
</evidence>
<reference evidence="6" key="1">
    <citation type="journal article" date="2019" name="IScience">
        <title>Narwhal Genome Reveals Long-Term Low Genetic Diversity despite Current Large Abundance Size.</title>
        <authorList>
            <person name="Westbury M.V."/>
            <person name="Petersen B."/>
            <person name="Garde E."/>
            <person name="Heide-Jorgensen M.P."/>
            <person name="Lorenzen E.D."/>
        </authorList>
    </citation>
    <scope>NUCLEOTIDE SEQUENCE [LARGE SCALE GENOMIC DNA]</scope>
</reference>
<dbReference type="Pfam" id="PF00025">
    <property type="entry name" value="Arf"/>
    <property type="match status" value="1"/>
</dbReference>
<sequence>WGPELGEDWAEHLSTGLSGAQSLPSLKNEVVPTCPTIRSNVEKIVLQKTHFFMWDIRGEEALCSAWNTYYSNAETAVSKETRSLKGKPITNNSPLLDVKDSMTTVEISQFLTLSAMKNHPWHMAHTGLLCPHRGKVNGCPTWTSRAWPNQWC</sequence>
<feature type="non-terminal residue" evidence="5">
    <location>
        <position position="1"/>
    </location>
</feature>
<evidence type="ECO:0000256" key="4">
    <source>
        <dbReference type="PIRSR" id="PIRSR606689-2"/>
    </source>
</evidence>
<evidence type="ECO:0000256" key="1">
    <source>
        <dbReference type="ARBA" id="ARBA00022741"/>
    </source>
</evidence>
<protein>
    <submittedName>
        <fullName evidence="5">Uncharacterized protein</fullName>
    </submittedName>
</protein>
<dbReference type="Proteomes" id="UP000308365">
    <property type="component" value="Unassembled WGS sequence"/>
</dbReference>
<dbReference type="SUPFAM" id="SSF52540">
    <property type="entry name" value="P-loop containing nucleoside triphosphate hydrolases"/>
    <property type="match status" value="1"/>
</dbReference>
<proteinExistence type="predicted"/>
<evidence type="ECO:0000256" key="2">
    <source>
        <dbReference type="ARBA" id="ARBA00023134"/>
    </source>
</evidence>
<evidence type="ECO:0000313" key="5">
    <source>
        <dbReference type="EMBL" id="TKC49451.1"/>
    </source>
</evidence>
<dbReference type="InterPro" id="IPR024156">
    <property type="entry name" value="Small_GTPase_ARF"/>
</dbReference>
<dbReference type="Gene3D" id="3.40.50.300">
    <property type="entry name" value="P-loop containing nucleotide triphosphate hydrolases"/>
    <property type="match status" value="1"/>
</dbReference>
<dbReference type="InterPro" id="IPR006689">
    <property type="entry name" value="Small_GTPase_ARF/SAR"/>
</dbReference>
<keyword evidence="4" id="KW-0479">Metal-binding</keyword>
<dbReference type="AlphaFoldDB" id="A0A4U1FHQ2"/>
<keyword evidence="2 3" id="KW-0342">GTP-binding</keyword>
<dbReference type="GO" id="GO:0046872">
    <property type="term" value="F:metal ion binding"/>
    <property type="evidence" value="ECO:0007669"/>
    <property type="project" value="UniProtKB-KW"/>
</dbReference>
<keyword evidence="4" id="KW-0460">Magnesium</keyword>
<dbReference type="GO" id="GO:0003924">
    <property type="term" value="F:GTPase activity"/>
    <property type="evidence" value="ECO:0007669"/>
    <property type="project" value="InterPro"/>
</dbReference>
<dbReference type="EMBL" id="RWIC01000120">
    <property type="protein sequence ID" value="TKC49451.1"/>
    <property type="molecule type" value="Genomic_DNA"/>
</dbReference>
<keyword evidence="1 3" id="KW-0547">Nucleotide-binding</keyword>
<gene>
    <name evidence="5" type="ORF">EI555_016993</name>
</gene>
<comment type="caution">
    <text evidence="5">The sequence shown here is derived from an EMBL/GenBank/DDBJ whole genome shotgun (WGS) entry which is preliminary data.</text>
</comment>
<evidence type="ECO:0000256" key="3">
    <source>
        <dbReference type="PIRSR" id="PIRSR606689-1"/>
    </source>
</evidence>
<dbReference type="PANTHER" id="PTHR11711">
    <property type="entry name" value="ADP RIBOSYLATION FACTOR-RELATED"/>
    <property type="match status" value="1"/>
</dbReference>
<feature type="binding site" evidence="3">
    <location>
        <position position="58"/>
    </location>
    <ligand>
        <name>GTP</name>
        <dbReference type="ChEBI" id="CHEBI:37565"/>
    </ligand>
</feature>
<accession>A0A4U1FHQ2</accession>
<organism evidence="5 6">
    <name type="scientific">Monodon monoceros</name>
    <name type="common">Narwhal</name>
    <name type="synonym">Ceratodon monodon</name>
    <dbReference type="NCBI Taxonomy" id="40151"/>
    <lineage>
        <taxon>Eukaryota</taxon>
        <taxon>Metazoa</taxon>
        <taxon>Chordata</taxon>
        <taxon>Craniata</taxon>
        <taxon>Vertebrata</taxon>
        <taxon>Euteleostomi</taxon>
        <taxon>Mammalia</taxon>
        <taxon>Eutheria</taxon>
        <taxon>Laurasiatheria</taxon>
        <taxon>Artiodactyla</taxon>
        <taxon>Whippomorpha</taxon>
        <taxon>Cetacea</taxon>
        <taxon>Odontoceti</taxon>
        <taxon>Monodontidae</taxon>
        <taxon>Monodon</taxon>
    </lineage>
</organism>
<dbReference type="InterPro" id="IPR027417">
    <property type="entry name" value="P-loop_NTPase"/>
</dbReference>
<feature type="binding site" evidence="4">
    <location>
        <position position="36"/>
    </location>
    <ligand>
        <name>Mg(2+)</name>
        <dbReference type="ChEBI" id="CHEBI:18420"/>
    </ligand>
</feature>